<organism evidence="2 3">
    <name type="scientific">Dreissena polymorpha</name>
    <name type="common">Zebra mussel</name>
    <name type="synonym">Mytilus polymorpha</name>
    <dbReference type="NCBI Taxonomy" id="45954"/>
    <lineage>
        <taxon>Eukaryota</taxon>
        <taxon>Metazoa</taxon>
        <taxon>Spiralia</taxon>
        <taxon>Lophotrochozoa</taxon>
        <taxon>Mollusca</taxon>
        <taxon>Bivalvia</taxon>
        <taxon>Autobranchia</taxon>
        <taxon>Heteroconchia</taxon>
        <taxon>Euheterodonta</taxon>
        <taxon>Imparidentia</taxon>
        <taxon>Neoheterodontei</taxon>
        <taxon>Myida</taxon>
        <taxon>Dreissenoidea</taxon>
        <taxon>Dreissenidae</taxon>
        <taxon>Dreissena</taxon>
    </lineage>
</organism>
<reference evidence="2" key="2">
    <citation type="submission" date="2020-11" db="EMBL/GenBank/DDBJ databases">
        <authorList>
            <person name="McCartney M.A."/>
            <person name="Auch B."/>
            <person name="Kono T."/>
            <person name="Mallez S."/>
            <person name="Becker A."/>
            <person name="Gohl D.M."/>
            <person name="Silverstein K.A.T."/>
            <person name="Koren S."/>
            <person name="Bechman K.B."/>
            <person name="Herman A."/>
            <person name="Abrahante J.E."/>
            <person name="Garbe J."/>
        </authorList>
    </citation>
    <scope>NUCLEOTIDE SEQUENCE</scope>
    <source>
        <strain evidence="2">Duluth1</strain>
        <tissue evidence="2">Whole animal</tissue>
    </source>
</reference>
<evidence type="ECO:0000313" key="3">
    <source>
        <dbReference type="Proteomes" id="UP000828390"/>
    </source>
</evidence>
<name>A0A9D4L613_DREPO</name>
<proteinExistence type="predicted"/>
<accession>A0A9D4L613</accession>
<feature type="region of interest" description="Disordered" evidence="1">
    <location>
        <begin position="54"/>
        <end position="104"/>
    </location>
</feature>
<protein>
    <submittedName>
        <fullName evidence="2">Uncharacterized protein</fullName>
    </submittedName>
</protein>
<evidence type="ECO:0000313" key="2">
    <source>
        <dbReference type="EMBL" id="KAH3851898.1"/>
    </source>
</evidence>
<comment type="caution">
    <text evidence="2">The sequence shown here is derived from an EMBL/GenBank/DDBJ whole genome shotgun (WGS) entry which is preliminary data.</text>
</comment>
<reference evidence="2" key="1">
    <citation type="journal article" date="2019" name="bioRxiv">
        <title>The Genome of the Zebra Mussel, Dreissena polymorpha: A Resource for Invasive Species Research.</title>
        <authorList>
            <person name="McCartney M.A."/>
            <person name="Auch B."/>
            <person name="Kono T."/>
            <person name="Mallez S."/>
            <person name="Zhang Y."/>
            <person name="Obille A."/>
            <person name="Becker A."/>
            <person name="Abrahante J.E."/>
            <person name="Garbe J."/>
            <person name="Badalamenti J.P."/>
            <person name="Herman A."/>
            <person name="Mangelson H."/>
            <person name="Liachko I."/>
            <person name="Sullivan S."/>
            <person name="Sone E.D."/>
            <person name="Koren S."/>
            <person name="Silverstein K.A.T."/>
            <person name="Beckman K.B."/>
            <person name="Gohl D.M."/>
        </authorList>
    </citation>
    <scope>NUCLEOTIDE SEQUENCE</scope>
    <source>
        <strain evidence="2">Duluth1</strain>
        <tissue evidence="2">Whole animal</tissue>
    </source>
</reference>
<feature type="compositionally biased region" description="Acidic residues" evidence="1">
    <location>
        <begin position="69"/>
        <end position="104"/>
    </location>
</feature>
<sequence length="104" mass="11871">MTLSARLSGGACWREVAVAVVRKKSCMDYVKEWKSHPMGDLLQADRNRSILRKNSVSSSLIPPPPPTANDDDDDDNIGDGDEYDNEDDYDYEMEEEEQEEEEQQ</sequence>
<dbReference type="EMBL" id="JAIWYP010000003">
    <property type="protein sequence ID" value="KAH3851898.1"/>
    <property type="molecule type" value="Genomic_DNA"/>
</dbReference>
<dbReference type="AlphaFoldDB" id="A0A9D4L613"/>
<gene>
    <name evidence="2" type="ORF">DPMN_094385</name>
</gene>
<evidence type="ECO:0000256" key="1">
    <source>
        <dbReference type="SAM" id="MobiDB-lite"/>
    </source>
</evidence>
<keyword evidence="3" id="KW-1185">Reference proteome</keyword>
<dbReference type="Proteomes" id="UP000828390">
    <property type="component" value="Unassembled WGS sequence"/>
</dbReference>